<feature type="domain" description="F-box" evidence="1">
    <location>
        <begin position="30"/>
        <end position="74"/>
    </location>
</feature>
<accession>A0AAF0YKU2</accession>
<dbReference type="GeneID" id="87812896"/>
<dbReference type="AlphaFoldDB" id="A0AAF0YKU2"/>
<dbReference type="RefSeq" id="XP_062632277.1">
    <property type="nucleotide sequence ID" value="XM_062776293.1"/>
</dbReference>
<dbReference type="EMBL" id="CP086720">
    <property type="protein sequence ID" value="WOO86251.1"/>
    <property type="molecule type" value="Genomic_DNA"/>
</dbReference>
<dbReference type="RefSeq" id="XP_062632276.1">
    <property type="nucleotide sequence ID" value="XM_062776292.1"/>
</dbReference>
<keyword evidence="3" id="KW-1185">Reference proteome</keyword>
<dbReference type="Pfam" id="PF12937">
    <property type="entry name" value="F-box-like"/>
    <property type="match status" value="1"/>
</dbReference>
<reference evidence="2" key="1">
    <citation type="submission" date="2023-10" db="EMBL/GenBank/DDBJ databases">
        <authorList>
            <person name="Noh H."/>
        </authorList>
    </citation>
    <scope>NUCLEOTIDE SEQUENCE</scope>
    <source>
        <strain evidence="2">DUCC4014</strain>
    </source>
</reference>
<dbReference type="EMBL" id="CP086720">
    <property type="protein sequence ID" value="WOO86250.1"/>
    <property type="molecule type" value="Genomic_DNA"/>
</dbReference>
<dbReference type="SUPFAM" id="SSF81383">
    <property type="entry name" value="F-box domain"/>
    <property type="match status" value="1"/>
</dbReference>
<dbReference type="InterPro" id="IPR001810">
    <property type="entry name" value="F-box_dom"/>
</dbReference>
<evidence type="ECO:0000313" key="2">
    <source>
        <dbReference type="EMBL" id="WOO86251.1"/>
    </source>
</evidence>
<sequence length="106" mass="12171">MRQSRLCEHWSQLHSSSKPSCKPDPAAVFPAEVLAACFSFLSPADLVSAYNVSRGWRVAFSPHAGPNLWKMVFLRDANYEHSDIQAALQRDEERTEFVRYMRQGQR</sequence>
<organism evidence="2 3">
    <name type="scientific">Vanrija pseudolonga</name>
    <dbReference type="NCBI Taxonomy" id="143232"/>
    <lineage>
        <taxon>Eukaryota</taxon>
        <taxon>Fungi</taxon>
        <taxon>Dikarya</taxon>
        <taxon>Basidiomycota</taxon>
        <taxon>Agaricomycotina</taxon>
        <taxon>Tremellomycetes</taxon>
        <taxon>Trichosporonales</taxon>
        <taxon>Trichosporonaceae</taxon>
        <taxon>Vanrija</taxon>
    </lineage>
</organism>
<gene>
    <name evidence="2" type="ORF">LOC62_07G009735</name>
</gene>
<protein>
    <recommendedName>
        <fullName evidence="1">F-box domain-containing protein</fullName>
    </recommendedName>
</protein>
<dbReference type="CDD" id="cd09917">
    <property type="entry name" value="F-box_SF"/>
    <property type="match status" value="1"/>
</dbReference>
<evidence type="ECO:0000313" key="3">
    <source>
        <dbReference type="Proteomes" id="UP000827549"/>
    </source>
</evidence>
<evidence type="ECO:0000259" key="1">
    <source>
        <dbReference type="Pfam" id="PF12937"/>
    </source>
</evidence>
<proteinExistence type="predicted"/>
<dbReference type="InterPro" id="IPR036047">
    <property type="entry name" value="F-box-like_dom_sf"/>
</dbReference>
<name>A0AAF0YKU2_9TREE</name>
<dbReference type="Proteomes" id="UP000827549">
    <property type="component" value="Chromosome 7"/>
</dbReference>
<dbReference type="Gene3D" id="1.20.1280.50">
    <property type="match status" value="1"/>
</dbReference>